<dbReference type="GO" id="GO:0006367">
    <property type="term" value="P:transcription initiation at RNA polymerase II promoter"/>
    <property type="evidence" value="ECO:0007669"/>
    <property type="project" value="InterPro"/>
</dbReference>
<dbReference type="Pfam" id="PF02186">
    <property type="entry name" value="TFIIE_beta"/>
    <property type="match status" value="1"/>
</dbReference>
<evidence type="ECO:0000313" key="12">
    <source>
        <dbReference type="Proteomes" id="UP001159042"/>
    </source>
</evidence>
<dbReference type="PANTHER" id="PTHR43903">
    <property type="entry name" value="NEUROLIGIN"/>
    <property type="match status" value="1"/>
</dbReference>
<keyword evidence="4" id="KW-0238">DNA-binding</keyword>
<dbReference type="Proteomes" id="UP001159042">
    <property type="component" value="Unassembled WGS sequence"/>
</dbReference>
<dbReference type="InterPro" id="IPR040501">
    <property type="entry name" value="TFA2_Winged_2"/>
</dbReference>
<dbReference type="EMBL" id="JANEYG010000001">
    <property type="protein sequence ID" value="KAJ8925837.1"/>
    <property type="molecule type" value="Genomic_DNA"/>
</dbReference>
<evidence type="ECO:0000256" key="4">
    <source>
        <dbReference type="ARBA" id="ARBA00023125"/>
    </source>
</evidence>
<dbReference type="SUPFAM" id="SSF53474">
    <property type="entry name" value="alpha/beta-Hydrolases"/>
    <property type="match status" value="1"/>
</dbReference>
<evidence type="ECO:0000313" key="11">
    <source>
        <dbReference type="EMBL" id="KAJ8925837.1"/>
    </source>
</evidence>
<organism evidence="11 12">
    <name type="scientific">Exocentrus adspersus</name>
    <dbReference type="NCBI Taxonomy" id="1586481"/>
    <lineage>
        <taxon>Eukaryota</taxon>
        <taxon>Metazoa</taxon>
        <taxon>Ecdysozoa</taxon>
        <taxon>Arthropoda</taxon>
        <taxon>Hexapoda</taxon>
        <taxon>Insecta</taxon>
        <taxon>Pterygota</taxon>
        <taxon>Neoptera</taxon>
        <taxon>Endopterygota</taxon>
        <taxon>Coleoptera</taxon>
        <taxon>Polyphaga</taxon>
        <taxon>Cucujiformia</taxon>
        <taxon>Chrysomeloidea</taxon>
        <taxon>Cerambycidae</taxon>
        <taxon>Lamiinae</taxon>
        <taxon>Acanthocinini</taxon>
        <taxon>Exocentrus</taxon>
    </lineage>
</organism>
<comment type="similarity">
    <text evidence="2">Belongs to the type-B carboxylesterase/lipase family.</text>
</comment>
<evidence type="ECO:0000256" key="8">
    <source>
        <dbReference type="ARBA" id="ARBA00025581"/>
    </source>
</evidence>
<reference evidence="11 12" key="1">
    <citation type="journal article" date="2023" name="Insect Mol. Biol.">
        <title>Genome sequencing provides insights into the evolution of gene families encoding plant cell wall-degrading enzymes in longhorned beetles.</title>
        <authorList>
            <person name="Shin N.R."/>
            <person name="Okamura Y."/>
            <person name="Kirsch R."/>
            <person name="Pauchet Y."/>
        </authorList>
    </citation>
    <scope>NUCLEOTIDE SEQUENCE [LARGE SCALE GENOMIC DNA]</scope>
    <source>
        <strain evidence="11">EAD_L_NR</strain>
    </source>
</reference>
<dbReference type="InterPro" id="IPR036388">
    <property type="entry name" value="WH-like_DNA-bd_sf"/>
</dbReference>
<proteinExistence type="inferred from homology"/>
<keyword evidence="7" id="KW-0539">Nucleus</keyword>
<dbReference type="InterPro" id="IPR002018">
    <property type="entry name" value="CarbesteraseB"/>
</dbReference>
<feature type="compositionally biased region" description="Basic and acidic residues" evidence="9">
    <location>
        <begin position="1"/>
        <end position="13"/>
    </location>
</feature>
<dbReference type="Pfam" id="PF00135">
    <property type="entry name" value="COesterase"/>
    <property type="match status" value="1"/>
</dbReference>
<evidence type="ECO:0000256" key="6">
    <source>
        <dbReference type="ARBA" id="ARBA00023180"/>
    </source>
</evidence>
<keyword evidence="3" id="KW-0805">Transcription regulation</keyword>
<comment type="function">
    <text evidence="8">Recruits TFIIH to the initiation complex and stimulates the RNA polymerase II C-terminal domain kinase and DNA-dependent ATPase activities of TFIIH. Both TFIIH and TFIIE are required for promoter clearance by RNA polymerase.</text>
</comment>
<evidence type="ECO:0000259" key="10">
    <source>
        <dbReference type="PROSITE" id="PS51351"/>
    </source>
</evidence>
<sequence length="968" mass="107706">MDPALLKERELFKKRALSTPSVEKRKTDTKSESTKDDRKKFKSSSSSNNTAPKLDINSYKTSTGSSQYRFGVLAKIVKHMRTRHQEGETYPLTLEEILDETNQLDVGNKVKQWLQTEALINNPKIEVTPEGKFVFKALYKLKDRKSLLKLLRNHDLKGLGGVLLDDVQESLPHCEKALRILKNQNEIVFITRPIDKKKVLFYNDRTASLPIDEEFQKLWRSVAVDAMDDAKIEEYLDKQGMCLTISFWKESGQCKTMDPRNPSFLKEINWPDVKKVFKKPRDNEHLADLLETYENDTLTQKNTLLVVVFALFNLRTCEERARRVKRIVGGIPADAPVADDPVVYTRFAGRAAKVRGVREFPNYVFRGIKYAYPPVGKDRFLRPREKFLEGEVNATRFSQPCVQPRPGSNKVIGSEECLALNVFTPELPTGLEGLPVVIWIHGGGFRYGSASQYGVRHLVSKRLVVVTIQYRLGSLGFLSSGDKHLPGNVALWDMVLAVQWVRNYIGFFGGNPYKIVVMGHGTGASSALLVVLSKLAKGQISGVVAMSGTAISNWAVDHSPQNTASNIAQQNGCPTTSTVTMVKCLQKLPPDDIIKSRGFMSGLSGGLGAAPVSEGFNDGRSLPGLVEDEPINDLNKEKNPKIPLLTGITRDETKRAVKGHFRKDVEYKLKTIPNFVDNVLVKQLTGTLFKNKLLNVDLNQPSGSVLPLNFGNYLQYNSQSLHDALDKVAEVTGDVLFNLPAFLTVNQWCKNGAPTYLYSFEHSGKRQKGGVFLKGSPIVGNDTAKENNDNNTIIGHGDDLAYLFDAYDVEGNSLESESKLNEDDKKVRDIFTQMVSDFAHYGKVRIEGRDVDSFSAEKNNFIRIKAKPSLSSNFRVCQMALWSNFVQKLKSSSCSFLDALSVKVLPDLPLPPLLTNNSITNIVPQSNLLTGNQGIPLSVPGVANPLNVMSTDRTNRNKQNSILGGFIG</sequence>
<evidence type="ECO:0000256" key="1">
    <source>
        <dbReference type="ARBA" id="ARBA00004123"/>
    </source>
</evidence>
<accession>A0AAV8WHX2</accession>
<dbReference type="SUPFAM" id="SSF46785">
    <property type="entry name" value="Winged helix' DNA-binding domain"/>
    <property type="match status" value="1"/>
</dbReference>
<comment type="subcellular location">
    <subcellularLocation>
        <location evidence="1">Nucleus</location>
    </subcellularLocation>
</comment>
<name>A0AAV8WHX2_9CUCU</name>
<keyword evidence="12" id="KW-1185">Reference proteome</keyword>
<dbReference type="GO" id="GO:0005634">
    <property type="term" value="C:nucleus"/>
    <property type="evidence" value="ECO:0007669"/>
    <property type="project" value="UniProtKB-SubCell"/>
</dbReference>
<keyword evidence="5" id="KW-0804">Transcription</keyword>
<dbReference type="InterPro" id="IPR003166">
    <property type="entry name" value="TFIIE_bsu_DNA-bd"/>
</dbReference>
<evidence type="ECO:0000256" key="9">
    <source>
        <dbReference type="SAM" id="MobiDB-lite"/>
    </source>
</evidence>
<dbReference type="InterPro" id="IPR029058">
    <property type="entry name" value="AB_hydrolase_fold"/>
</dbReference>
<dbReference type="InterPro" id="IPR036390">
    <property type="entry name" value="WH_DNA-bd_sf"/>
</dbReference>
<dbReference type="Gene3D" id="1.10.10.10">
    <property type="entry name" value="Winged helix-like DNA-binding domain superfamily/Winged helix DNA-binding domain"/>
    <property type="match status" value="1"/>
</dbReference>
<keyword evidence="6" id="KW-0325">Glycoprotein</keyword>
<dbReference type="Gene3D" id="3.40.50.1820">
    <property type="entry name" value="alpha/beta hydrolase"/>
    <property type="match status" value="1"/>
</dbReference>
<dbReference type="AlphaFoldDB" id="A0AAV8WHX2"/>
<evidence type="ECO:0000256" key="2">
    <source>
        <dbReference type="ARBA" id="ARBA00005964"/>
    </source>
</evidence>
<protein>
    <recommendedName>
        <fullName evidence="10">TFIIE beta domain-containing protein</fullName>
    </recommendedName>
</protein>
<gene>
    <name evidence="11" type="ORF">NQ315_009689</name>
</gene>
<feature type="domain" description="TFIIE beta" evidence="10">
    <location>
        <begin position="55"/>
        <end position="142"/>
    </location>
</feature>
<evidence type="ECO:0000256" key="3">
    <source>
        <dbReference type="ARBA" id="ARBA00023015"/>
    </source>
</evidence>
<dbReference type="GO" id="GO:0003677">
    <property type="term" value="F:DNA binding"/>
    <property type="evidence" value="ECO:0007669"/>
    <property type="project" value="UniProtKB-KW"/>
</dbReference>
<dbReference type="FunFam" id="1.10.10.10:FF:000177">
    <property type="entry name" value="Transcription initiation factor IIE subunit beta"/>
    <property type="match status" value="1"/>
</dbReference>
<feature type="region of interest" description="Disordered" evidence="9">
    <location>
        <begin position="1"/>
        <end position="58"/>
    </location>
</feature>
<evidence type="ECO:0000256" key="5">
    <source>
        <dbReference type="ARBA" id="ARBA00023163"/>
    </source>
</evidence>
<comment type="caution">
    <text evidence="11">The sequence shown here is derived from an EMBL/GenBank/DDBJ whole genome shotgun (WGS) entry which is preliminary data.</text>
</comment>
<dbReference type="CDD" id="cd07977">
    <property type="entry name" value="TFIIE_beta_winged_helix"/>
    <property type="match status" value="1"/>
</dbReference>
<dbReference type="Pfam" id="PF18121">
    <property type="entry name" value="TFA2_Winged_2"/>
    <property type="match status" value="1"/>
</dbReference>
<evidence type="ECO:0000256" key="7">
    <source>
        <dbReference type="ARBA" id="ARBA00023242"/>
    </source>
</evidence>
<feature type="compositionally biased region" description="Basic and acidic residues" evidence="9">
    <location>
        <begin position="22"/>
        <end position="39"/>
    </location>
</feature>
<dbReference type="PROSITE" id="PS51351">
    <property type="entry name" value="TFIIE_BETA_C"/>
    <property type="match status" value="1"/>
</dbReference>
<dbReference type="InterPro" id="IPR051093">
    <property type="entry name" value="Neuroligin/BSAL"/>
</dbReference>